<reference evidence="26" key="1">
    <citation type="submission" date="2023-06" db="EMBL/GenBank/DDBJ databases">
        <authorList>
            <person name="Delattre M."/>
        </authorList>
    </citation>
    <scope>NUCLEOTIDE SEQUENCE</scope>
    <source>
        <strain evidence="26">AF72</strain>
    </source>
</reference>
<name>A0AA36G787_9BILA</name>
<evidence type="ECO:0000256" key="15">
    <source>
        <dbReference type="ARBA" id="ARBA00039268"/>
    </source>
</evidence>
<evidence type="ECO:0000256" key="21">
    <source>
        <dbReference type="ARBA" id="ARBA00082704"/>
    </source>
</evidence>
<evidence type="ECO:0000256" key="23">
    <source>
        <dbReference type="PROSITE-ProRule" id="PRU10141"/>
    </source>
</evidence>
<dbReference type="InterPro" id="IPR000719">
    <property type="entry name" value="Prot_kinase_dom"/>
</dbReference>
<evidence type="ECO:0000313" key="26">
    <source>
        <dbReference type="EMBL" id="CAJ0581899.1"/>
    </source>
</evidence>
<dbReference type="AlphaFoldDB" id="A0AA36G787"/>
<dbReference type="SUPFAM" id="SSF56112">
    <property type="entry name" value="Protein kinase-like (PK-like)"/>
    <property type="match status" value="1"/>
</dbReference>
<evidence type="ECO:0000256" key="10">
    <source>
        <dbReference type="ARBA" id="ARBA00022777"/>
    </source>
</evidence>
<feature type="region of interest" description="Disordered" evidence="24">
    <location>
        <begin position="377"/>
        <end position="404"/>
    </location>
</feature>
<keyword evidence="27" id="KW-1185">Reference proteome</keyword>
<evidence type="ECO:0000256" key="4">
    <source>
        <dbReference type="ARBA" id="ARBA00011837"/>
    </source>
</evidence>
<evidence type="ECO:0000256" key="1">
    <source>
        <dbReference type="ARBA" id="ARBA00001946"/>
    </source>
</evidence>
<comment type="subcellular location">
    <subcellularLocation>
        <location evidence="2">Nucleus</location>
    </subcellularLocation>
</comment>
<dbReference type="Pfam" id="PF00069">
    <property type="entry name" value="Pkinase"/>
    <property type="match status" value="1"/>
</dbReference>
<feature type="domain" description="Protein kinase" evidence="25">
    <location>
        <begin position="22"/>
        <end position="351"/>
    </location>
</feature>
<dbReference type="PROSITE" id="PS50011">
    <property type="entry name" value="PROTEIN_KINASE_DOM"/>
    <property type="match status" value="1"/>
</dbReference>
<dbReference type="PANTHER" id="PTHR24056">
    <property type="entry name" value="CELL DIVISION PROTEIN KINASE"/>
    <property type="match status" value="1"/>
</dbReference>
<evidence type="ECO:0000256" key="13">
    <source>
        <dbReference type="ARBA" id="ARBA00023163"/>
    </source>
</evidence>
<evidence type="ECO:0000256" key="22">
    <source>
        <dbReference type="ARBA" id="ARBA00083351"/>
    </source>
</evidence>
<evidence type="ECO:0000256" key="2">
    <source>
        <dbReference type="ARBA" id="ARBA00004123"/>
    </source>
</evidence>
<evidence type="ECO:0000256" key="7">
    <source>
        <dbReference type="ARBA" id="ARBA00022527"/>
    </source>
</evidence>
<sequence>MVDANFRHELNQRREHVEDLFHFEGSKVGRGTYGHVYKAIPKTEMVKRIYPNKEYALKMIEGNQQFTMSACREIALLRELRHPNLIRLQRVFLTKERKVWLLLDYADHDLWHIIKHHRAMKVKKQPLNVSAGMVKSILYQILNGIHFLHQNWVLHRDLKPANILVMGEGPGVQRGRVKIADMGFARVFSNPLKPMAELDPVVVTFWYRAPELLLGTKHYTKAIDVWAIGCIFAELLTAEPVFYCKDEDIKAQNPYHVEQLRRIFTVMGFPQEADWTDMKKMPEWKRLDQDFQNRKNTPQNGGFQNCGLDVFLREKYRIPTNKRDFKLLLKLLRFDPTKRLSCKDAMDDPFFKEEPKPTDDVFKGMEIPYPAREFMAEGDEERKTQTQAQQLPETVPQMESTDPPTAKKLRMQHNNPPIQMQQPMYQPQLQPGPPGMMQQPMQPRPMMAQQPGMQMYGQQQYQQPNAQPPQYQQPGRPMQPNEYQHNQMMRPGMGYENPQMMMHTNAMMMATQGQSLMGPQGQYMPPQAAQQPQWAHHTQYQQ</sequence>
<evidence type="ECO:0000256" key="16">
    <source>
        <dbReference type="ARBA" id="ARBA00041245"/>
    </source>
</evidence>
<feature type="binding site" evidence="23">
    <location>
        <position position="58"/>
    </location>
    <ligand>
        <name>ATP</name>
        <dbReference type="ChEBI" id="CHEBI:30616"/>
    </ligand>
</feature>
<evidence type="ECO:0000256" key="5">
    <source>
        <dbReference type="ARBA" id="ARBA00012409"/>
    </source>
</evidence>
<protein>
    <recommendedName>
        <fullName evidence="15">Cyclin-dependent kinase 8</fullName>
        <ecNumber evidence="6">2.7.11.22</ecNumber>
        <ecNumber evidence="5">2.7.11.23</ecNumber>
    </recommendedName>
    <alternativeName>
        <fullName evidence="16">Cell division protein kinase 8</fullName>
    </alternativeName>
    <alternativeName>
        <fullName evidence="22">Mediator complex subunit cdk-8</fullName>
    </alternativeName>
    <alternativeName>
        <fullName evidence="21">Mediator of RNA polymerase II transcription subunit cdk-8</fullName>
    </alternativeName>
</protein>
<dbReference type="Gene3D" id="3.30.200.20">
    <property type="entry name" value="Phosphorylase Kinase, domain 1"/>
    <property type="match status" value="1"/>
</dbReference>
<comment type="cofactor">
    <cofactor evidence="1">
        <name>Mg(2+)</name>
        <dbReference type="ChEBI" id="CHEBI:18420"/>
    </cofactor>
</comment>
<gene>
    <name evidence="26" type="ORF">MSPICULIGERA_LOCUS20048</name>
</gene>
<evidence type="ECO:0000256" key="24">
    <source>
        <dbReference type="SAM" id="MobiDB-lite"/>
    </source>
</evidence>
<dbReference type="InterPro" id="IPR011009">
    <property type="entry name" value="Kinase-like_dom_sf"/>
</dbReference>
<dbReference type="FunFam" id="3.30.200.20:FF:000707">
    <property type="entry name" value="Cyclin dependent kinase 19"/>
    <property type="match status" value="1"/>
</dbReference>
<comment type="subunit">
    <text evidence="4">Component of the Mediator complex.</text>
</comment>
<feature type="compositionally biased region" description="Low complexity" evidence="24">
    <location>
        <begin position="519"/>
        <end position="533"/>
    </location>
</feature>
<dbReference type="PANTHER" id="PTHR24056:SF495">
    <property type="entry name" value="CYCLIN-DEPENDENT KINASE 8-RELATED"/>
    <property type="match status" value="1"/>
</dbReference>
<keyword evidence="11 23" id="KW-0067">ATP-binding</keyword>
<dbReference type="PROSITE" id="PS00108">
    <property type="entry name" value="PROTEIN_KINASE_ST"/>
    <property type="match status" value="1"/>
</dbReference>
<evidence type="ECO:0000256" key="19">
    <source>
        <dbReference type="ARBA" id="ARBA00049280"/>
    </source>
</evidence>
<evidence type="ECO:0000256" key="6">
    <source>
        <dbReference type="ARBA" id="ARBA00012425"/>
    </source>
</evidence>
<accession>A0AA36G787</accession>
<dbReference type="GO" id="GO:0004693">
    <property type="term" value="F:cyclin-dependent protein serine/threonine kinase activity"/>
    <property type="evidence" value="ECO:0007669"/>
    <property type="project" value="UniProtKB-EC"/>
</dbReference>
<dbReference type="EMBL" id="CATQJA010002664">
    <property type="protein sequence ID" value="CAJ0581899.1"/>
    <property type="molecule type" value="Genomic_DNA"/>
</dbReference>
<keyword evidence="14" id="KW-0539">Nucleus</keyword>
<keyword evidence="8" id="KW-0808">Transferase</keyword>
<dbReference type="GO" id="GO:0008353">
    <property type="term" value="F:RNA polymerase II CTD heptapeptide repeat kinase activity"/>
    <property type="evidence" value="ECO:0007669"/>
    <property type="project" value="UniProtKB-EC"/>
</dbReference>
<evidence type="ECO:0000256" key="14">
    <source>
        <dbReference type="ARBA" id="ARBA00023242"/>
    </source>
</evidence>
<dbReference type="EC" id="2.7.11.23" evidence="5"/>
<evidence type="ECO:0000256" key="11">
    <source>
        <dbReference type="ARBA" id="ARBA00022840"/>
    </source>
</evidence>
<comment type="catalytic activity">
    <reaction evidence="18">
        <text>L-seryl-[protein] + ATP = O-phospho-L-seryl-[protein] + ADP + H(+)</text>
        <dbReference type="Rhea" id="RHEA:17989"/>
        <dbReference type="Rhea" id="RHEA-COMP:9863"/>
        <dbReference type="Rhea" id="RHEA-COMP:11604"/>
        <dbReference type="ChEBI" id="CHEBI:15378"/>
        <dbReference type="ChEBI" id="CHEBI:29999"/>
        <dbReference type="ChEBI" id="CHEBI:30616"/>
        <dbReference type="ChEBI" id="CHEBI:83421"/>
        <dbReference type="ChEBI" id="CHEBI:456216"/>
        <dbReference type="EC" id="2.7.11.22"/>
    </reaction>
</comment>
<comment type="similarity">
    <text evidence="3">Belongs to the protein kinase superfamily. CMGC Ser/Thr protein kinase family. CDC2/CDKX subfamily.</text>
</comment>
<keyword evidence="13" id="KW-0804">Transcription</keyword>
<evidence type="ECO:0000256" key="3">
    <source>
        <dbReference type="ARBA" id="ARBA00006485"/>
    </source>
</evidence>
<evidence type="ECO:0000259" key="25">
    <source>
        <dbReference type="PROSITE" id="PS50011"/>
    </source>
</evidence>
<feature type="non-terminal residue" evidence="26">
    <location>
        <position position="1"/>
    </location>
</feature>
<dbReference type="Proteomes" id="UP001177023">
    <property type="component" value="Unassembled WGS sequence"/>
</dbReference>
<dbReference type="PROSITE" id="PS00107">
    <property type="entry name" value="PROTEIN_KINASE_ATP"/>
    <property type="match status" value="1"/>
</dbReference>
<organism evidence="26 27">
    <name type="scientific">Mesorhabditis spiculigera</name>
    <dbReference type="NCBI Taxonomy" id="96644"/>
    <lineage>
        <taxon>Eukaryota</taxon>
        <taxon>Metazoa</taxon>
        <taxon>Ecdysozoa</taxon>
        <taxon>Nematoda</taxon>
        <taxon>Chromadorea</taxon>
        <taxon>Rhabditida</taxon>
        <taxon>Rhabditina</taxon>
        <taxon>Rhabditomorpha</taxon>
        <taxon>Rhabditoidea</taxon>
        <taxon>Rhabditidae</taxon>
        <taxon>Mesorhabditinae</taxon>
        <taxon>Mesorhabditis</taxon>
    </lineage>
</organism>
<keyword evidence="10" id="KW-0418">Kinase</keyword>
<evidence type="ECO:0000313" key="27">
    <source>
        <dbReference type="Proteomes" id="UP001177023"/>
    </source>
</evidence>
<feature type="compositionally biased region" description="Polar residues" evidence="24">
    <location>
        <begin position="385"/>
        <end position="403"/>
    </location>
</feature>
<dbReference type="SMART" id="SM00220">
    <property type="entry name" value="S_TKc"/>
    <property type="match status" value="1"/>
</dbReference>
<feature type="region of interest" description="Disordered" evidence="24">
    <location>
        <begin position="519"/>
        <end position="542"/>
    </location>
</feature>
<keyword evidence="9 23" id="KW-0547">Nucleotide-binding</keyword>
<keyword evidence="7" id="KW-0723">Serine/threonine-protein kinase</keyword>
<dbReference type="FunFam" id="1.10.510.10:FF:000088">
    <property type="entry name" value="cyclin-dependent kinase 8 isoform X1"/>
    <property type="match status" value="1"/>
</dbReference>
<dbReference type="Gene3D" id="1.10.510.10">
    <property type="entry name" value="Transferase(Phosphotransferase) domain 1"/>
    <property type="match status" value="1"/>
</dbReference>
<evidence type="ECO:0000256" key="8">
    <source>
        <dbReference type="ARBA" id="ARBA00022679"/>
    </source>
</evidence>
<evidence type="ECO:0000256" key="20">
    <source>
        <dbReference type="ARBA" id="ARBA00053807"/>
    </source>
</evidence>
<comment type="catalytic activity">
    <reaction evidence="17">
        <text>L-threonyl-[protein] + ATP = O-phospho-L-threonyl-[protein] + ADP + H(+)</text>
        <dbReference type="Rhea" id="RHEA:46608"/>
        <dbReference type="Rhea" id="RHEA-COMP:11060"/>
        <dbReference type="Rhea" id="RHEA-COMP:11605"/>
        <dbReference type="ChEBI" id="CHEBI:15378"/>
        <dbReference type="ChEBI" id="CHEBI:30013"/>
        <dbReference type="ChEBI" id="CHEBI:30616"/>
        <dbReference type="ChEBI" id="CHEBI:61977"/>
        <dbReference type="ChEBI" id="CHEBI:456216"/>
        <dbReference type="EC" id="2.7.11.22"/>
    </reaction>
</comment>
<dbReference type="InterPro" id="IPR050108">
    <property type="entry name" value="CDK"/>
</dbReference>
<proteinExistence type="inferred from homology"/>
<evidence type="ECO:0000256" key="17">
    <source>
        <dbReference type="ARBA" id="ARBA00047811"/>
    </source>
</evidence>
<dbReference type="InterPro" id="IPR017441">
    <property type="entry name" value="Protein_kinase_ATP_BS"/>
</dbReference>
<comment type="function">
    <text evidence="20">Component of the Mediator complex, a coactivator involved in regulated gene transcription of nearly all RNA polymerase II-dependent genes. Mediator functions as a bridge to convey information from gene-specific regulatory proteins to the basal RNA polymerase II transcription machinery. Mediator is recruited to promoters by direct interactions with regulatory proteins and serves as a scaffold for the assembly of a functional pre-initiation complex with RNA polymerase II and the general transcription factors. Phosphorylates the CTD (C-terminal domain) of the large subunit of RNA polymerase II (RNAp II), which may inhibit the formation of a transcription initiation complex.</text>
</comment>
<dbReference type="CDD" id="cd07842">
    <property type="entry name" value="STKc_CDK8_like"/>
    <property type="match status" value="1"/>
</dbReference>
<evidence type="ECO:0000256" key="9">
    <source>
        <dbReference type="ARBA" id="ARBA00022741"/>
    </source>
</evidence>
<evidence type="ECO:0000256" key="12">
    <source>
        <dbReference type="ARBA" id="ARBA00023015"/>
    </source>
</evidence>
<dbReference type="GO" id="GO:0005634">
    <property type="term" value="C:nucleus"/>
    <property type="evidence" value="ECO:0007669"/>
    <property type="project" value="UniProtKB-SubCell"/>
</dbReference>
<comment type="catalytic activity">
    <reaction evidence="19">
        <text>[DNA-directed RNA polymerase] + ATP = phospho-[DNA-directed RNA polymerase] + ADP + H(+)</text>
        <dbReference type="Rhea" id="RHEA:10216"/>
        <dbReference type="Rhea" id="RHEA-COMP:11321"/>
        <dbReference type="Rhea" id="RHEA-COMP:11322"/>
        <dbReference type="ChEBI" id="CHEBI:15378"/>
        <dbReference type="ChEBI" id="CHEBI:30616"/>
        <dbReference type="ChEBI" id="CHEBI:43176"/>
        <dbReference type="ChEBI" id="CHEBI:68546"/>
        <dbReference type="ChEBI" id="CHEBI:456216"/>
        <dbReference type="EC" id="2.7.11.23"/>
    </reaction>
</comment>
<comment type="caution">
    <text evidence="26">The sequence shown here is derived from an EMBL/GenBank/DDBJ whole genome shotgun (WGS) entry which is preliminary data.</text>
</comment>
<dbReference type="GO" id="GO:0005524">
    <property type="term" value="F:ATP binding"/>
    <property type="evidence" value="ECO:0007669"/>
    <property type="project" value="UniProtKB-UniRule"/>
</dbReference>
<evidence type="ECO:0000256" key="18">
    <source>
        <dbReference type="ARBA" id="ARBA00048367"/>
    </source>
</evidence>
<keyword evidence="12" id="KW-0805">Transcription regulation</keyword>
<dbReference type="EC" id="2.7.11.22" evidence="6"/>
<dbReference type="InterPro" id="IPR008271">
    <property type="entry name" value="Ser/Thr_kinase_AS"/>
</dbReference>